<evidence type="ECO:0000256" key="2">
    <source>
        <dbReference type="ARBA" id="ARBA00006763"/>
    </source>
</evidence>
<dbReference type="PANTHER" id="PTHR31223:SF70">
    <property type="entry name" value="LOG FAMILY PROTEIN YJL055W"/>
    <property type="match status" value="1"/>
</dbReference>
<gene>
    <name evidence="4" type="ORF">JL102_05535</name>
</gene>
<sequence>MKSVAVFCASSLGKNKIYEETAIALGNKIATKGMRLVYGGAKVGLMGAVANGALQNGGKVIGVIPGFLRTKEVAHEGLTELILTETMQERKTKMHELSDSVITLPGGFGTMEEMFEMLTWGQLGMHKKPMGLLNIDGYYNSLVTLINDMVTKGLLKEVNREMLLVSEDIDDLLAQMQAYKAPEVEKWITKDKA</sequence>
<evidence type="ECO:0000313" key="4">
    <source>
        <dbReference type="EMBL" id="MBL3655580.1"/>
    </source>
</evidence>
<name>A0A937F4H2_9BACT</name>
<dbReference type="Proteomes" id="UP000659388">
    <property type="component" value="Unassembled WGS sequence"/>
</dbReference>
<dbReference type="PANTHER" id="PTHR31223">
    <property type="entry name" value="LOG FAMILY PROTEIN YJL055W"/>
    <property type="match status" value="1"/>
</dbReference>
<dbReference type="RefSeq" id="WP_202243243.1">
    <property type="nucleotide sequence ID" value="NZ_JAESIY010000002.1"/>
</dbReference>
<dbReference type="GO" id="GO:0009691">
    <property type="term" value="P:cytokinin biosynthetic process"/>
    <property type="evidence" value="ECO:0007669"/>
    <property type="project" value="UniProtKB-UniRule"/>
</dbReference>
<dbReference type="EC" id="3.2.2.n1" evidence="3"/>
<reference evidence="4" key="1">
    <citation type="submission" date="2021-01" db="EMBL/GenBank/DDBJ databases">
        <title>Fulvivirga kasyanovii gen. nov., sp nov., a novel member of the phylum Bacteroidetes isolated from seawater in a mussel farm.</title>
        <authorList>
            <person name="Zhao L.-H."/>
            <person name="Wang Z.-J."/>
        </authorList>
    </citation>
    <scope>NUCLEOTIDE SEQUENCE</scope>
    <source>
        <strain evidence="4">2943</strain>
    </source>
</reference>
<proteinExistence type="inferred from homology"/>
<dbReference type="SUPFAM" id="SSF102405">
    <property type="entry name" value="MCP/YpsA-like"/>
    <property type="match status" value="1"/>
</dbReference>
<dbReference type="NCBIfam" id="TIGR00730">
    <property type="entry name" value="Rossman fold protein, TIGR00730 family"/>
    <property type="match status" value="1"/>
</dbReference>
<dbReference type="EMBL" id="JAESIY010000002">
    <property type="protein sequence ID" value="MBL3655580.1"/>
    <property type="molecule type" value="Genomic_DNA"/>
</dbReference>
<protein>
    <recommendedName>
        <fullName evidence="3">Cytokinin riboside 5'-monophosphate phosphoribohydrolase</fullName>
        <ecNumber evidence="3">3.2.2.n1</ecNumber>
    </recommendedName>
</protein>
<keyword evidence="3" id="KW-0378">Hydrolase</keyword>
<dbReference type="GO" id="GO:0008714">
    <property type="term" value="F:AMP nucleosidase activity"/>
    <property type="evidence" value="ECO:0007669"/>
    <property type="project" value="UniProtKB-EC"/>
</dbReference>
<keyword evidence="5" id="KW-1185">Reference proteome</keyword>
<comment type="catalytic activity">
    <reaction evidence="1">
        <text>AMP + H2O = D-ribose 5-phosphate + adenine</text>
        <dbReference type="Rhea" id="RHEA:20129"/>
        <dbReference type="ChEBI" id="CHEBI:15377"/>
        <dbReference type="ChEBI" id="CHEBI:16708"/>
        <dbReference type="ChEBI" id="CHEBI:78346"/>
        <dbReference type="ChEBI" id="CHEBI:456215"/>
        <dbReference type="EC" id="3.2.2.4"/>
    </reaction>
</comment>
<dbReference type="InterPro" id="IPR005269">
    <property type="entry name" value="LOG"/>
</dbReference>
<dbReference type="Pfam" id="PF03641">
    <property type="entry name" value="Lysine_decarbox"/>
    <property type="match status" value="1"/>
</dbReference>
<comment type="caution">
    <text evidence="4">The sequence shown here is derived from an EMBL/GenBank/DDBJ whole genome shotgun (WGS) entry which is preliminary data.</text>
</comment>
<evidence type="ECO:0000256" key="1">
    <source>
        <dbReference type="ARBA" id="ARBA00000274"/>
    </source>
</evidence>
<comment type="similarity">
    <text evidence="2 3">Belongs to the LOG family.</text>
</comment>
<organism evidence="4 5">
    <name type="scientific">Fulvivirga sediminis</name>
    <dbReference type="NCBI Taxonomy" id="2803949"/>
    <lineage>
        <taxon>Bacteria</taxon>
        <taxon>Pseudomonadati</taxon>
        <taxon>Bacteroidota</taxon>
        <taxon>Cytophagia</taxon>
        <taxon>Cytophagales</taxon>
        <taxon>Fulvivirgaceae</taxon>
        <taxon>Fulvivirga</taxon>
    </lineage>
</organism>
<dbReference type="GO" id="GO:0005829">
    <property type="term" value="C:cytosol"/>
    <property type="evidence" value="ECO:0007669"/>
    <property type="project" value="TreeGrafter"/>
</dbReference>
<dbReference type="InterPro" id="IPR031100">
    <property type="entry name" value="LOG_fam"/>
</dbReference>
<keyword evidence="3" id="KW-0203">Cytokinin biosynthesis</keyword>
<dbReference type="Gene3D" id="3.40.50.450">
    <property type="match status" value="1"/>
</dbReference>
<evidence type="ECO:0000313" key="5">
    <source>
        <dbReference type="Proteomes" id="UP000659388"/>
    </source>
</evidence>
<evidence type="ECO:0000256" key="3">
    <source>
        <dbReference type="RuleBase" id="RU363015"/>
    </source>
</evidence>
<dbReference type="AlphaFoldDB" id="A0A937F4H2"/>
<accession>A0A937F4H2</accession>